<protein>
    <submittedName>
        <fullName evidence="2">Uncharacterized protein</fullName>
    </submittedName>
</protein>
<name>A0AAE0DKA1_9LECA</name>
<feature type="region of interest" description="Disordered" evidence="1">
    <location>
        <begin position="375"/>
        <end position="430"/>
    </location>
</feature>
<dbReference type="EMBL" id="JASNWA010000007">
    <property type="protein sequence ID" value="KAK3172751.1"/>
    <property type="molecule type" value="Genomic_DNA"/>
</dbReference>
<sequence>MEILKQPLLDYLRVKNPIVFREKCLSGGNTLSKGNNYLIPGRIDKWEDFDYDSLQSVYDGALYRVLKREFSYNDFSTIPRVPFRELSDEDSLDTLLTKWNQSVVSEALSLAQGCLYKPQTNKNVYMARGGQARIPEKYRPDWAGIQAKTLHANEDGDASKSKNILPGDTKVSKKWSSRDIVPGLVQAEHTSGDWLRPLNQLYTYCVKANARYGYIITDQELVVIRIRPILESEDSQSTNDSQETWQDFALAQDDTPTLQTSFQGTAHFPENDEGNGSTMSSPTLKKMRDHGRLEYKAIPWSNARSRDPRRCDDLTVNLALWWLHIMASVSSNIKEHYAPLKEVAQPTFFVEENSSFVLSETSENTRPKLPIRSRKRSCSLLSGEGTASDGSSNDYPVDGDRPRWGKKRLRAGDEGNENKRQTRSMVVLQN</sequence>
<evidence type="ECO:0000313" key="2">
    <source>
        <dbReference type="EMBL" id="KAK3172751.1"/>
    </source>
</evidence>
<dbReference type="Proteomes" id="UP001276659">
    <property type="component" value="Unassembled WGS sequence"/>
</dbReference>
<feature type="compositionally biased region" description="Polar residues" evidence="1">
    <location>
        <begin position="274"/>
        <end position="283"/>
    </location>
</feature>
<accession>A0AAE0DKA1</accession>
<feature type="compositionally biased region" description="Basic and acidic residues" evidence="1">
    <location>
        <begin position="410"/>
        <end position="420"/>
    </location>
</feature>
<dbReference type="AlphaFoldDB" id="A0AAE0DKA1"/>
<organism evidence="2 3">
    <name type="scientific">Lepraria neglecta</name>
    <dbReference type="NCBI Taxonomy" id="209136"/>
    <lineage>
        <taxon>Eukaryota</taxon>
        <taxon>Fungi</taxon>
        <taxon>Dikarya</taxon>
        <taxon>Ascomycota</taxon>
        <taxon>Pezizomycotina</taxon>
        <taxon>Lecanoromycetes</taxon>
        <taxon>OSLEUM clade</taxon>
        <taxon>Lecanoromycetidae</taxon>
        <taxon>Lecanorales</taxon>
        <taxon>Lecanorineae</taxon>
        <taxon>Stereocaulaceae</taxon>
        <taxon>Lepraria</taxon>
    </lineage>
</organism>
<comment type="caution">
    <text evidence="2">The sequence shown here is derived from an EMBL/GenBank/DDBJ whole genome shotgun (WGS) entry which is preliminary data.</text>
</comment>
<keyword evidence="3" id="KW-1185">Reference proteome</keyword>
<proteinExistence type="predicted"/>
<reference evidence="2" key="1">
    <citation type="submission" date="2022-11" db="EMBL/GenBank/DDBJ databases">
        <title>Chromosomal genome sequence assembly and mating type (MAT) locus characterization of the leprose asexual lichenized fungus Lepraria neglecta (Nyl.) Erichsen.</title>
        <authorList>
            <person name="Allen J.L."/>
            <person name="Pfeffer B."/>
        </authorList>
    </citation>
    <scope>NUCLEOTIDE SEQUENCE</scope>
    <source>
        <strain evidence="2">Allen 5258</strain>
    </source>
</reference>
<evidence type="ECO:0000256" key="1">
    <source>
        <dbReference type="SAM" id="MobiDB-lite"/>
    </source>
</evidence>
<feature type="region of interest" description="Disordered" evidence="1">
    <location>
        <begin position="259"/>
        <end position="284"/>
    </location>
</feature>
<evidence type="ECO:0000313" key="3">
    <source>
        <dbReference type="Proteomes" id="UP001276659"/>
    </source>
</evidence>
<gene>
    <name evidence="2" type="ORF">OEA41_006075</name>
</gene>